<evidence type="ECO:0000313" key="2">
    <source>
        <dbReference type="EMBL" id="KRT55807.1"/>
    </source>
</evidence>
<organism evidence="2 5">
    <name type="scientific">endosymbiont of Ridgeia piscesae</name>
    <dbReference type="NCBI Taxonomy" id="54398"/>
    <lineage>
        <taxon>Bacteria</taxon>
        <taxon>Pseudomonadati</taxon>
        <taxon>Pseudomonadota</taxon>
        <taxon>Gammaproteobacteria</taxon>
        <taxon>sulfur-oxidizing symbionts</taxon>
    </lineage>
</organism>
<protein>
    <recommendedName>
        <fullName evidence="6">Transposase</fullName>
    </recommendedName>
</protein>
<proteinExistence type="predicted"/>
<keyword evidence="5" id="KW-1185">Reference proteome</keyword>
<feature type="region of interest" description="Disordered" evidence="1">
    <location>
        <begin position="29"/>
        <end position="54"/>
    </location>
</feature>
<sequence>MIQLIQPGEEHSESLSRVRVRRLMKRQALEARSQRKFKATTHSNHDLPVAPSRLNPEFQVEDQMEYAPVTSHTSAPMGVGCS</sequence>
<name>A0A0T5YZ85_9GAMM</name>
<evidence type="ECO:0000313" key="4">
    <source>
        <dbReference type="Proteomes" id="UP000051276"/>
    </source>
</evidence>
<dbReference type="STRING" id="54398.Ga0074115_1251"/>
<dbReference type="AlphaFoldDB" id="A0A0T5YZ85"/>
<gene>
    <name evidence="2" type="ORF">Ga0074115_1251</name>
    <name evidence="3" type="ORF">Ga0076813_12512</name>
</gene>
<dbReference type="EMBL" id="LDXT01000072">
    <property type="protein sequence ID" value="KRT55807.1"/>
    <property type="molecule type" value="Genomic_DNA"/>
</dbReference>
<evidence type="ECO:0000256" key="1">
    <source>
        <dbReference type="SAM" id="MobiDB-lite"/>
    </source>
</evidence>
<evidence type="ECO:0008006" key="6">
    <source>
        <dbReference type="Google" id="ProtNLM"/>
    </source>
</evidence>
<dbReference type="EMBL" id="LMXI01000443">
    <property type="protein sequence ID" value="KRT57884.1"/>
    <property type="molecule type" value="Genomic_DNA"/>
</dbReference>
<dbReference type="Proteomes" id="UP000051634">
    <property type="component" value="Unassembled WGS sequence"/>
</dbReference>
<accession>A0A0T5YZ85</accession>
<dbReference type="Proteomes" id="UP000051276">
    <property type="component" value="Unassembled WGS sequence"/>
</dbReference>
<evidence type="ECO:0000313" key="3">
    <source>
        <dbReference type="EMBL" id="KRT57884.1"/>
    </source>
</evidence>
<evidence type="ECO:0000313" key="5">
    <source>
        <dbReference type="Proteomes" id="UP000051634"/>
    </source>
</evidence>
<reference evidence="4 5" key="1">
    <citation type="submission" date="2015-11" db="EMBL/GenBank/DDBJ databases">
        <title>The genome of Candidatus Endoriftia persephone in Ridgeia piscesae and population structure of the North Eastern Pacific vestimentiferan symbionts.</title>
        <authorList>
            <person name="Perez M."/>
            <person name="Juniper K.S."/>
        </authorList>
    </citation>
    <scope>NUCLEOTIDE SEQUENCE [LARGE SCALE GENOMIC DNA]</scope>
    <source>
        <strain evidence="3">Ind10</strain>
        <strain evidence="2">Ind11</strain>
    </source>
</reference>
<comment type="caution">
    <text evidence="2">The sequence shown here is derived from an EMBL/GenBank/DDBJ whole genome shotgun (WGS) entry which is preliminary data.</text>
</comment>